<evidence type="ECO:0000313" key="5">
    <source>
        <dbReference type="EMBL" id="QFZ23355.1"/>
    </source>
</evidence>
<accession>A0A5Q0HBM7</accession>
<dbReference type="PROSITE" id="PS50076">
    <property type="entry name" value="DNAJ_2"/>
    <property type="match status" value="1"/>
</dbReference>
<dbReference type="PRINTS" id="PR00625">
    <property type="entry name" value="JDOMAIN"/>
</dbReference>
<dbReference type="GO" id="GO:0036503">
    <property type="term" value="P:ERAD pathway"/>
    <property type="evidence" value="ECO:0007669"/>
    <property type="project" value="TreeGrafter"/>
</dbReference>
<proteinExistence type="predicted"/>
<dbReference type="InterPro" id="IPR001623">
    <property type="entry name" value="DnaJ_domain"/>
</dbReference>
<evidence type="ECO:0000256" key="2">
    <source>
        <dbReference type="SAM" id="MobiDB-lite"/>
    </source>
</evidence>
<gene>
    <name evidence="5" type="ORF">EKG83_43245</name>
</gene>
<dbReference type="PANTHER" id="PTHR44360">
    <property type="entry name" value="DNAJ HOMOLOG SUBFAMILY B MEMBER 9"/>
    <property type="match status" value="1"/>
</dbReference>
<dbReference type="GO" id="GO:0051787">
    <property type="term" value="F:misfolded protein binding"/>
    <property type="evidence" value="ECO:0007669"/>
    <property type="project" value="TreeGrafter"/>
</dbReference>
<dbReference type="InterPro" id="IPR036869">
    <property type="entry name" value="J_dom_sf"/>
</dbReference>
<dbReference type="Pfam" id="PF08378">
    <property type="entry name" value="NERD"/>
    <property type="match status" value="1"/>
</dbReference>
<dbReference type="Pfam" id="PF00226">
    <property type="entry name" value="DnaJ"/>
    <property type="match status" value="1"/>
</dbReference>
<dbReference type="GO" id="GO:0051087">
    <property type="term" value="F:protein-folding chaperone binding"/>
    <property type="evidence" value="ECO:0007669"/>
    <property type="project" value="TreeGrafter"/>
</dbReference>
<keyword evidence="3" id="KW-0472">Membrane</keyword>
<evidence type="ECO:0000313" key="6">
    <source>
        <dbReference type="Proteomes" id="UP000325787"/>
    </source>
</evidence>
<feature type="region of interest" description="Disordered" evidence="2">
    <location>
        <begin position="60"/>
        <end position="99"/>
    </location>
</feature>
<keyword evidence="6" id="KW-1185">Reference proteome</keyword>
<protein>
    <submittedName>
        <fullName evidence="5">Molecular chaperone DnaJ</fullName>
    </submittedName>
</protein>
<evidence type="ECO:0000259" key="4">
    <source>
        <dbReference type="PROSITE" id="PS50076"/>
    </source>
</evidence>
<name>A0A5Q0HBM7_SACSY</name>
<dbReference type="AlphaFoldDB" id="A0A5Q0HBM7"/>
<evidence type="ECO:0000256" key="3">
    <source>
        <dbReference type="SAM" id="Phobius"/>
    </source>
</evidence>
<dbReference type="InterPro" id="IPR011528">
    <property type="entry name" value="NERD"/>
</dbReference>
<dbReference type="PROSITE" id="PS00636">
    <property type="entry name" value="DNAJ_1"/>
    <property type="match status" value="1"/>
</dbReference>
<keyword evidence="1" id="KW-0143">Chaperone</keyword>
<dbReference type="EMBL" id="CP034550">
    <property type="protein sequence ID" value="QFZ23355.1"/>
    <property type="molecule type" value="Genomic_DNA"/>
</dbReference>
<dbReference type="KEGG" id="ssyi:EKG83_43245"/>
<feature type="transmembrane region" description="Helical" evidence="3">
    <location>
        <begin position="158"/>
        <end position="178"/>
    </location>
</feature>
<dbReference type="SUPFAM" id="SSF46565">
    <property type="entry name" value="Chaperone J-domain"/>
    <property type="match status" value="1"/>
</dbReference>
<feature type="domain" description="J" evidence="4">
    <location>
        <begin position="5"/>
        <end position="66"/>
    </location>
</feature>
<evidence type="ECO:0000256" key="1">
    <source>
        <dbReference type="ARBA" id="ARBA00023186"/>
    </source>
</evidence>
<sequence>MRGVDYYELLGIGRNASDAEIRSAYRSLAKVMHPDAGGSAGTFRMLQEAYDTLRDPARRRDYDRGWTHTRPGARPGSPTRPPRSARTGRTRHFGDDPDFVPPKPTVDVGGIAWWHLVDVGQRVRYVPTSGPGHAPALAAVCGWALLLLPVVVIDFSPLALGVWLLVVAAAAAAVFRLARRYQRAVREDRAFARDLDTGVVHGTTDDRVCERLTADLLSRYLTRLPGARVFHGLAWPGSVFADVDHAVLCGRRLVLIESKSWLPGHYEAEDDGTLWRNGHPFRGGGTRLPRSLAVYRKLLPWLDIRCALLLYPSRAGAVTTREPADAVVPPMTPAQFVEEVGDWLAEDPAAVDREALRLLLDQVVPIKRA</sequence>
<dbReference type="RefSeq" id="WP_033433930.1">
    <property type="nucleotide sequence ID" value="NZ_CP034550.1"/>
</dbReference>
<dbReference type="InterPro" id="IPR051948">
    <property type="entry name" value="Hsp70_co-chaperone_J-domain"/>
</dbReference>
<dbReference type="OrthoDB" id="5242140at2"/>
<dbReference type="PANTHER" id="PTHR44360:SF1">
    <property type="entry name" value="DNAJ HOMOLOG SUBFAMILY B MEMBER 9"/>
    <property type="match status" value="1"/>
</dbReference>
<dbReference type="SMART" id="SM00271">
    <property type="entry name" value="DnaJ"/>
    <property type="match status" value="1"/>
</dbReference>
<dbReference type="CDD" id="cd06257">
    <property type="entry name" value="DnaJ"/>
    <property type="match status" value="1"/>
</dbReference>
<keyword evidence="3" id="KW-1133">Transmembrane helix</keyword>
<keyword evidence="3" id="KW-0812">Transmembrane</keyword>
<feature type="transmembrane region" description="Helical" evidence="3">
    <location>
        <begin position="134"/>
        <end position="152"/>
    </location>
</feature>
<dbReference type="Proteomes" id="UP000325787">
    <property type="component" value="Chromosome"/>
</dbReference>
<dbReference type="Gene3D" id="1.10.287.110">
    <property type="entry name" value="DnaJ domain"/>
    <property type="match status" value="1"/>
</dbReference>
<organism evidence="5 6">
    <name type="scientific">Saccharothrix syringae</name>
    <name type="common">Nocardiopsis syringae</name>
    <dbReference type="NCBI Taxonomy" id="103733"/>
    <lineage>
        <taxon>Bacteria</taxon>
        <taxon>Bacillati</taxon>
        <taxon>Actinomycetota</taxon>
        <taxon>Actinomycetes</taxon>
        <taxon>Pseudonocardiales</taxon>
        <taxon>Pseudonocardiaceae</taxon>
        <taxon>Saccharothrix</taxon>
    </lineage>
</organism>
<dbReference type="InterPro" id="IPR018253">
    <property type="entry name" value="DnaJ_domain_CS"/>
</dbReference>
<reference evidence="6" key="1">
    <citation type="journal article" date="2021" name="Curr. Microbiol.">
        <title>Complete genome of nocamycin-producing strain Saccharothrix syringae NRRL B-16468 reveals the biosynthetic potential for secondary metabolites.</title>
        <authorList>
            <person name="Mo X."/>
            <person name="Yang S."/>
        </authorList>
    </citation>
    <scope>NUCLEOTIDE SEQUENCE [LARGE SCALE GENOMIC DNA]</scope>
    <source>
        <strain evidence="6">ATCC 51364 / DSM 43886 / JCM 6844 / KCTC 9398 / NBRC 14523 / NRRL B-16468 / INA 2240</strain>
    </source>
</reference>